<dbReference type="PROSITE" id="PS50043">
    <property type="entry name" value="HTH_LUXR_2"/>
    <property type="match status" value="1"/>
</dbReference>
<dbReference type="PANTHER" id="PTHR44688:SF16">
    <property type="entry name" value="DNA-BINDING TRANSCRIPTIONAL ACTIVATOR DEVR_DOSR"/>
    <property type="match status" value="1"/>
</dbReference>
<reference evidence="6" key="1">
    <citation type="journal article" date="2019" name="Int. J. Syst. Evol. Microbiol.">
        <title>The Global Catalogue of Microorganisms (GCM) 10K type strain sequencing project: providing services to taxonomists for standard genome sequencing and annotation.</title>
        <authorList>
            <consortium name="The Broad Institute Genomics Platform"/>
            <consortium name="The Broad Institute Genome Sequencing Center for Infectious Disease"/>
            <person name="Wu L."/>
            <person name="Ma J."/>
        </authorList>
    </citation>
    <scope>NUCLEOTIDE SEQUENCE [LARGE SCALE GENOMIC DNA]</scope>
    <source>
        <strain evidence="6">CCM 8391</strain>
    </source>
</reference>
<dbReference type="PANTHER" id="PTHR44688">
    <property type="entry name" value="DNA-BINDING TRANSCRIPTIONAL ACTIVATOR DEVR_DOSR"/>
    <property type="match status" value="1"/>
</dbReference>
<dbReference type="InterPro" id="IPR000792">
    <property type="entry name" value="Tscrpt_reg_LuxR_C"/>
</dbReference>
<dbReference type="PROSITE" id="PS00622">
    <property type="entry name" value="HTH_LUXR_1"/>
    <property type="match status" value="1"/>
</dbReference>
<dbReference type="RefSeq" id="WP_379585732.1">
    <property type="nucleotide sequence ID" value="NZ_JBHSQW010000033.1"/>
</dbReference>
<dbReference type="InterPro" id="IPR016032">
    <property type="entry name" value="Sig_transdc_resp-reg_C-effctor"/>
</dbReference>
<dbReference type="Proteomes" id="UP001596302">
    <property type="component" value="Unassembled WGS sequence"/>
</dbReference>
<evidence type="ECO:0000313" key="5">
    <source>
        <dbReference type="EMBL" id="MFC5995596.1"/>
    </source>
</evidence>
<keyword evidence="6" id="KW-1185">Reference proteome</keyword>
<dbReference type="SMART" id="SM00421">
    <property type="entry name" value="HTH_LUXR"/>
    <property type="match status" value="1"/>
</dbReference>
<evidence type="ECO:0000259" key="4">
    <source>
        <dbReference type="PROSITE" id="PS50043"/>
    </source>
</evidence>
<dbReference type="InterPro" id="IPR036388">
    <property type="entry name" value="WH-like_DNA-bd_sf"/>
</dbReference>
<gene>
    <name evidence="5" type="ORF">ACFQE5_15380</name>
</gene>
<dbReference type="CDD" id="cd06170">
    <property type="entry name" value="LuxR_C_like"/>
    <property type="match status" value="1"/>
</dbReference>
<accession>A0ABW1J4C5</accession>
<keyword evidence="2" id="KW-0238">DNA-binding</keyword>
<feature type="domain" description="HTH luxR-type" evidence="4">
    <location>
        <begin position="264"/>
        <end position="329"/>
    </location>
</feature>
<comment type="caution">
    <text evidence="5">The sequence shown here is derived from an EMBL/GenBank/DDBJ whole genome shotgun (WGS) entry which is preliminary data.</text>
</comment>
<proteinExistence type="predicted"/>
<dbReference type="PRINTS" id="PR00038">
    <property type="entry name" value="HTHLUXR"/>
</dbReference>
<feature type="non-terminal residue" evidence="5">
    <location>
        <position position="1"/>
    </location>
</feature>
<sequence>DVGQLRRELTHAEAQTICEFAAIATEGLPPPEAADAWFEALTRIVPYVGLSLSVYCPLTGRHRTIASRGYSQKLLDFLDGSYLAQDPGYHWMLRSGKKHFNWLTPDFDYGTSPSAVDWFRPAGYSGGSTNHLHSRQGRYVANLHISSEDPRWPTPRSLSVIDLMAPMLCAAVDDLVAPRRLLDEQPAGTCGVLMSPTGIVAIPGRPECQLLSTEALLRHIRLRLPAGNHAIASAARWRWRDGAGVWHLVYTAPAAKGWLVMHRPEPLPYQLTPRELDVLTFLETGATNQWIGRRLGISMKTVARHVENMMAKLEVASRVSLATAARTFGLLRIDLHAVSGSSILSPE</sequence>
<protein>
    <submittedName>
        <fullName evidence="5">Response regulator transcription factor</fullName>
    </submittedName>
</protein>
<organism evidence="5 6">
    <name type="scientific">Pseudonocardia hispaniensis</name>
    <dbReference type="NCBI Taxonomy" id="904933"/>
    <lineage>
        <taxon>Bacteria</taxon>
        <taxon>Bacillati</taxon>
        <taxon>Actinomycetota</taxon>
        <taxon>Actinomycetes</taxon>
        <taxon>Pseudonocardiales</taxon>
        <taxon>Pseudonocardiaceae</taxon>
        <taxon>Pseudonocardia</taxon>
    </lineage>
</organism>
<evidence type="ECO:0000256" key="2">
    <source>
        <dbReference type="ARBA" id="ARBA00023125"/>
    </source>
</evidence>
<dbReference type="Gene3D" id="1.10.10.10">
    <property type="entry name" value="Winged helix-like DNA-binding domain superfamily/Winged helix DNA-binding domain"/>
    <property type="match status" value="1"/>
</dbReference>
<dbReference type="Pfam" id="PF00196">
    <property type="entry name" value="GerE"/>
    <property type="match status" value="1"/>
</dbReference>
<keyword evidence="1" id="KW-0805">Transcription regulation</keyword>
<evidence type="ECO:0000256" key="1">
    <source>
        <dbReference type="ARBA" id="ARBA00023015"/>
    </source>
</evidence>
<evidence type="ECO:0000256" key="3">
    <source>
        <dbReference type="ARBA" id="ARBA00023163"/>
    </source>
</evidence>
<name>A0ABW1J4C5_9PSEU</name>
<dbReference type="SUPFAM" id="SSF46894">
    <property type="entry name" value="C-terminal effector domain of the bipartite response regulators"/>
    <property type="match status" value="1"/>
</dbReference>
<keyword evidence="3" id="KW-0804">Transcription</keyword>
<dbReference type="EMBL" id="JBHSQW010000033">
    <property type="protein sequence ID" value="MFC5995596.1"/>
    <property type="molecule type" value="Genomic_DNA"/>
</dbReference>
<evidence type="ECO:0000313" key="6">
    <source>
        <dbReference type="Proteomes" id="UP001596302"/>
    </source>
</evidence>